<dbReference type="OrthoDB" id="5963at2759"/>
<protein>
    <submittedName>
        <fullName evidence="1">Uncharacterized protein</fullName>
    </submittedName>
</protein>
<dbReference type="EMBL" id="CCYD01000610">
    <property type="protein sequence ID" value="CEG42295.1"/>
    <property type="molecule type" value="Genomic_DNA"/>
</dbReference>
<reference evidence="2" key="1">
    <citation type="submission" date="2014-09" db="EMBL/GenBank/DDBJ databases">
        <authorList>
            <person name="Sharma Rahul"/>
            <person name="Thines Marco"/>
        </authorList>
    </citation>
    <scope>NUCLEOTIDE SEQUENCE [LARGE SCALE GENOMIC DNA]</scope>
</reference>
<evidence type="ECO:0000313" key="2">
    <source>
        <dbReference type="Proteomes" id="UP000054928"/>
    </source>
</evidence>
<proteinExistence type="predicted"/>
<dbReference type="Proteomes" id="UP000054928">
    <property type="component" value="Unassembled WGS sequence"/>
</dbReference>
<dbReference type="AlphaFoldDB" id="A0A0P1AM90"/>
<dbReference type="STRING" id="4781.A0A0P1AM90"/>
<dbReference type="GeneID" id="36407636"/>
<keyword evidence="2" id="KW-1185">Reference proteome</keyword>
<sequence length="113" mass="12701">MPEDLSTHTYIVKQQLLADERRHLQQKEDSRFGADRKRQIPQPMKVALEEHDETDVSKLSTTITAIPIIQAVTAKIMKGFQPGVIGGPQFVFVLAGTRGPIFCINESKKLSRQ</sequence>
<accession>A0A0P1AM90</accession>
<name>A0A0P1AM90_PLAHL</name>
<organism evidence="1 2">
    <name type="scientific">Plasmopara halstedii</name>
    <name type="common">Downy mildew of sunflower</name>
    <dbReference type="NCBI Taxonomy" id="4781"/>
    <lineage>
        <taxon>Eukaryota</taxon>
        <taxon>Sar</taxon>
        <taxon>Stramenopiles</taxon>
        <taxon>Oomycota</taxon>
        <taxon>Peronosporomycetes</taxon>
        <taxon>Peronosporales</taxon>
        <taxon>Peronosporaceae</taxon>
        <taxon>Plasmopara</taxon>
    </lineage>
</organism>
<dbReference type="RefSeq" id="XP_024578664.1">
    <property type="nucleotide sequence ID" value="XM_024728160.1"/>
</dbReference>
<evidence type="ECO:0000313" key="1">
    <source>
        <dbReference type="EMBL" id="CEG42295.1"/>
    </source>
</evidence>